<dbReference type="EMBL" id="SOCP01000024">
    <property type="protein sequence ID" value="TDV40117.1"/>
    <property type="molecule type" value="Genomic_DNA"/>
</dbReference>
<dbReference type="OrthoDB" id="3765294at2"/>
<proteinExistence type="predicted"/>
<organism evidence="3 4">
    <name type="scientific">Actinophytocola oryzae</name>
    <dbReference type="NCBI Taxonomy" id="502181"/>
    <lineage>
        <taxon>Bacteria</taxon>
        <taxon>Bacillati</taxon>
        <taxon>Actinomycetota</taxon>
        <taxon>Actinomycetes</taxon>
        <taxon>Pseudonocardiales</taxon>
        <taxon>Pseudonocardiaceae</taxon>
    </lineage>
</organism>
<dbReference type="RefSeq" id="WP_133908557.1">
    <property type="nucleotide sequence ID" value="NZ_SOCP01000024.1"/>
</dbReference>
<sequence>MALLVGQLLADISADAAKYFATVKRVEAEHDRLTKKLGGEKPAIDADPKPFEKTSEKVAKSSKDTAKAIDSAFNAAWRSVVSDLQRVEKQAWESGDGISDAFTTSLAQARAELERLHREGKTTGAGLETELGDALRNIKADVRELGPAGREAGAEMGGGLRDGLSEALGMVGGGGPVGDLIGSLGGGGKAGFLGLGLAVGGALISGIQQRWAELKVGALIAAQTGAAASEAGRLGSLAGDMLASGVVDSLEDAGAAISAVVNVLIPADATEAAIGRIASKVSTLSTVMGEEFSRISRSAKTMLLNGLADNVGQALDMIGQANAQGLNIAGDLLDTMDEYSGQFARLGLEGPEALGLMSQALQGGARDMDFAADALKELAINTRDLSRPETLRGFEALGFNAEDMARKFGAGGDSAKQALRDVLNGLQAIKDPIVRNTAAVDLFGTKAEDLGTALFSMDLDDAASQFGEYAGSVEDAAQKLQQAIPFTEKLSRGFENMTSDVIESSEAFGKWTESWSGWDPMSGGLDAAQQKINEFNAAIDRWASTGDTKWLDELKKKYPEMAEAIGKYIEANKGVVNAQHDAEGASDDVTGAYAQQIETMDDLIDRQKTYSNTYVNSAEAQINYNQALADAAELSGKVADGLNDTKSGFDFTTEAGQKAQGAINDVVTSGWDMVAALSADHASTAQLNDVIAQSNTKLYELLVAMGVNSDAAKIMADRMFGIPDVDPSVTLVDNASPKIKEVTDKLNGLDGKWINTYVNTIFKQTGTAPPNSPAGGGGLLGSSAGGATGAIAEFYAQGGLRPLAPAASIIGSWSRTGVMRVIGDNARFDEAYIPLDRASSRSQAILDEAISRLRPEWLRGGNGSGGGSSTYVDRSDRSRSITVNAVQGVPTIQQLRDLQHEQEVLYSLT</sequence>
<evidence type="ECO:0000259" key="2">
    <source>
        <dbReference type="Pfam" id="PF10145"/>
    </source>
</evidence>
<gene>
    <name evidence="3" type="ORF">CLV71_124136</name>
</gene>
<evidence type="ECO:0000313" key="4">
    <source>
        <dbReference type="Proteomes" id="UP000294927"/>
    </source>
</evidence>
<dbReference type="AlphaFoldDB" id="A0A4R7UVQ9"/>
<accession>A0A4R7UVQ9</accession>
<comment type="caution">
    <text evidence="3">The sequence shown here is derived from an EMBL/GenBank/DDBJ whole genome shotgun (WGS) entry which is preliminary data.</text>
</comment>
<dbReference type="Pfam" id="PF10145">
    <property type="entry name" value="PhageMin_Tail"/>
    <property type="match status" value="1"/>
</dbReference>
<evidence type="ECO:0000256" key="1">
    <source>
        <dbReference type="SAM" id="MobiDB-lite"/>
    </source>
</evidence>
<protein>
    <submittedName>
        <fullName evidence="3">Phage-related minor tail protein</fullName>
    </submittedName>
</protein>
<reference evidence="3 4" key="1">
    <citation type="submission" date="2019-03" db="EMBL/GenBank/DDBJ databases">
        <title>Genomic Encyclopedia of Archaeal and Bacterial Type Strains, Phase II (KMG-II): from individual species to whole genera.</title>
        <authorList>
            <person name="Goeker M."/>
        </authorList>
    </citation>
    <scope>NUCLEOTIDE SEQUENCE [LARGE SCALE GENOMIC DNA]</scope>
    <source>
        <strain evidence="3 4">DSM 45499</strain>
    </source>
</reference>
<feature type="region of interest" description="Disordered" evidence="1">
    <location>
        <begin position="37"/>
        <end position="59"/>
    </location>
</feature>
<name>A0A4R7UVQ9_9PSEU</name>
<keyword evidence="4" id="KW-1185">Reference proteome</keyword>
<feature type="domain" description="Phage tail tape measure protein" evidence="2">
    <location>
        <begin position="256"/>
        <end position="444"/>
    </location>
</feature>
<dbReference type="SUPFAM" id="SSF58104">
    <property type="entry name" value="Methyl-accepting chemotaxis protein (MCP) signaling domain"/>
    <property type="match status" value="1"/>
</dbReference>
<evidence type="ECO:0000313" key="3">
    <source>
        <dbReference type="EMBL" id="TDV40117.1"/>
    </source>
</evidence>
<dbReference type="InterPro" id="IPR010090">
    <property type="entry name" value="Phage_tape_meas"/>
</dbReference>
<dbReference type="Proteomes" id="UP000294927">
    <property type="component" value="Unassembled WGS sequence"/>
</dbReference>